<proteinExistence type="predicted"/>
<dbReference type="PIRSF" id="PIRSF005902">
    <property type="entry name" value="DNase_TatD"/>
    <property type="match status" value="1"/>
</dbReference>
<evidence type="ECO:0000313" key="3">
    <source>
        <dbReference type="Proteomes" id="UP001479436"/>
    </source>
</evidence>
<dbReference type="InterPro" id="IPR018228">
    <property type="entry name" value="DNase_TatD-rel_CS"/>
</dbReference>
<reference evidence="2 3" key="1">
    <citation type="submission" date="2023-04" db="EMBL/GenBank/DDBJ databases">
        <title>Genome of Basidiobolus ranarum AG-B5.</title>
        <authorList>
            <person name="Stajich J.E."/>
            <person name="Carter-House D."/>
            <person name="Gryganskyi A."/>
        </authorList>
    </citation>
    <scope>NUCLEOTIDE SEQUENCE [LARGE SCALE GENOMIC DNA]</scope>
    <source>
        <strain evidence="2 3">AG-B5</strain>
    </source>
</reference>
<keyword evidence="3" id="KW-1185">Reference proteome</keyword>
<dbReference type="PANTHER" id="PTHR46363">
    <property type="entry name" value="DEOXYRIBONUCLEASE TATDN2-RELATED"/>
    <property type="match status" value="1"/>
</dbReference>
<dbReference type="Gene3D" id="3.20.20.140">
    <property type="entry name" value="Metal-dependent hydrolases"/>
    <property type="match status" value="1"/>
</dbReference>
<dbReference type="SUPFAM" id="SSF51556">
    <property type="entry name" value="Metallo-dependent hydrolases"/>
    <property type="match status" value="1"/>
</dbReference>
<gene>
    <name evidence="2" type="ORF">K7432_004185</name>
</gene>
<sequence>MLVYRQRAIAHFNGLFSGKAITSRRPFSSGKLGLSFPHAQELRFISKVPFVDTHCHLNYILDFAGKDNIPDYNTLYKTCFPSNLDSCINILCDPKDFDKYHDIQHELVYHSVGVHPHHASAYTDTVERKLEIFLSLPKVVACGEMGLDYHYRRSSPETQKKVFIRQIKLALRNNKPIVIHTREAEEDTWEIMKGYIPKNWKVHVHCFTSSPSLAERLLFHFNNLYLGITGVVTFSSAKDIQEIVRNIAPVTRLLLETDGPFMVPNKINREFGRIKVSHPGMIPYIAEKVEELSNIPLERVLTVTRENARNMYGV</sequence>
<evidence type="ECO:0000256" key="1">
    <source>
        <dbReference type="ARBA" id="ARBA00022801"/>
    </source>
</evidence>
<keyword evidence="1" id="KW-0378">Hydrolase</keyword>
<name>A0ABR2WYK8_9FUNG</name>
<evidence type="ECO:0000313" key="2">
    <source>
        <dbReference type="EMBL" id="KAK9766618.1"/>
    </source>
</evidence>
<dbReference type="PROSITE" id="PS01137">
    <property type="entry name" value="TATD_1"/>
    <property type="match status" value="1"/>
</dbReference>
<dbReference type="PANTHER" id="PTHR46363:SF1">
    <property type="entry name" value="DEOXYRIBONUCLEASE TATDN2-RELATED"/>
    <property type="match status" value="1"/>
</dbReference>
<comment type="caution">
    <text evidence="2">The sequence shown here is derived from an EMBL/GenBank/DDBJ whole genome shotgun (WGS) entry which is preliminary data.</text>
</comment>
<dbReference type="InterPro" id="IPR001130">
    <property type="entry name" value="TatD-like"/>
</dbReference>
<dbReference type="Pfam" id="PF01026">
    <property type="entry name" value="TatD_DNase"/>
    <property type="match status" value="1"/>
</dbReference>
<organism evidence="2 3">
    <name type="scientific">Basidiobolus ranarum</name>
    <dbReference type="NCBI Taxonomy" id="34480"/>
    <lineage>
        <taxon>Eukaryota</taxon>
        <taxon>Fungi</taxon>
        <taxon>Fungi incertae sedis</taxon>
        <taxon>Zoopagomycota</taxon>
        <taxon>Entomophthoromycotina</taxon>
        <taxon>Basidiobolomycetes</taxon>
        <taxon>Basidiobolales</taxon>
        <taxon>Basidiobolaceae</taxon>
        <taxon>Basidiobolus</taxon>
    </lineage>
</organism>
<dbReference type="Proteomes" id="UP001479436">
    <property type="component" value="Unassembled WGS sequence"/>
</dbReference>
<protein>
    <submittedName>
        <fullName evidence="2">Uncharacterized protein</fullName>
    </submittedName>
</protein>
<accession>A0ABR2WYK8</accession>
<dbReference type="CDD" id="cd01310">
    <property type="entry name" value="TatD_DNAse"/>
    <property type="match status" value="1"/>
</dbReference>
<dbReference type="PROSITE" id="PS01090">
    <property type="entry name" value="TATD_2"/>
    <property type="match status" value="1"/>
</dbReference>
<dbReference type="InterPro" id="IPR032466">
    <property type="entry name" value="Metal_Hydrolase"/>
</dbReference>
<dbReference type="EMBL" id="JASJQH010000140">
    <property type="protein sequence ID" value="KAK9766618.1"/>
    <property type="molecule type" value="Genomic_DNA"/>
</dbReference>